<gene>
    <name evidence="1" type="ORF">SDC9_25676</name>
</gene>
<accession>A0A644ULK8</accession>
<name>A0A644ULK8_9ZZZZ</name>
<protein>
    <submittedName>
        <fullName evidence="1">Uncharacterized protein</fullName>
    </submittedName>
</protein>
<comment type="caution">
    <text evidence="1">The sequence shown here is derived from an EMBL/GenBank/DDBJ whole genome shotgun (WGS) entry which is preliminary data.</text>
</comment>
<dbReference type="AlphaFoldDB" id="A0A644ULK8"/>
<organism evidence="1">
    <name type="scientific">bioreactor metagenome</name>
    <dbReference type="NCBI Taxonomy" id="1076179"/>
    <lineage>
        <taxon>unclassified sequences</taxon>
        <taxon>metagenomes</taxon>
        <taxon>ecological metagenomes</taxon>
    </lineage>
</organism>
<proteinExistence type="predicted"/>
<evidence type="ECO:0000313" key="1">
    <source>
        <dbReference type="EMBL" id="MPL79791.1"/>
    </source>
</evidence>
<dbReference type="EMBL" id="VSSQ01000130">
    <property type="protein sequence ID" value="MPL79791.1"/>
    <property type="molecule type" value="Genomic_DNA"/>
</dbReference>
<reference evidence="1" key="1">
    <citation type="submission" date="2019-08" db="EMBL/GenBank/DDBJ databases">
        <authorList>
            <person name="Kucharzyk K."/>
            <person name="Murdoch R.W."/>
            <person name="Higgins S."/>
            <person name="Loffler F."/>
        </authorList>
    </citation>
    <scope>NUCLEOTIDE SEQUENCE</scope>
</reference>
<sequence>MNKKITLSIAIVFLLSLLHFSCNKKEDKDVKITKYQVKENYYMPNIFGLSGYNIKDTINDIYGGLLFPLTKIKENDVNVKPIEKNIGSQMQIFVNEIKKRNSKGKIEGKNYIEIRPTYFILYDDYMYSCLIKKTTCFASEDTIKDYYTILYNYREDVVLGFEDIFLVGDSNFSSFISLFPKDISIKNIEQLKKTDFNIETDSISFNVNQDKAENQFIKKQFRQSIETLRPYFKNKNQFKKGKK</sequence>